<protein>
    <submittedName>
        <fullName evidence="3">DNA-binding MarR family transcriptional regulator</fullName>
    </submittedName>
</protein>
<gene>
    <name evidence="3" type="ORF">HDA44_002233</name>
</gene>
<dbReference type="PROSITE" id="PS50995">
    <property type="entry name" value="HTH_MARR_2"/>
    <property type="match status" value="1"/>
</dbReference>
<name>A0A841DK52_9ACTN</name>
<evidence type="ECO:0000313" key="4">
    <source>
        <dbReference type="Proteomes" id="UP000558997"/>
    </source>
</evidence>
<dbReference type="SMART" id="SM00347">
    <property type="entry name" value="HTH_MARR"/>
    <property type="match status" value="1"/>
</dbReference>
<dbReference type="EMBL" id="JACHNF010000001">
    <property type="protein sequence ID" value="MBB5978892.1"/>
    <property type="molecule type" value="Genomic_DNA"/>
</dbReference>
<dbReference type="Gene3D" id="1.10.10.10">
    <property type="entry name" value="Winged helix-like DNA-binding domain superfamily/Winged helix DNA-binding domain"/>
    <property type="match status" value="1"/>
</dbReference>
<dbReference type="GO" id="GO:0006950">
    <property type="term" value="P:response to stress"/>
    <property type="evidence" value="ECO:0007669"/>
    <property type="project" value="TreeGrafter"/>
</dbReference>
<dbReference type="AlphaFoldDB" id="A0A841DK52"/>
<dbReference type="GO" id="GO:0003677">
    <property type="term" value="F:DNA binding"/>
    <property type="evidence" value="ECO:0007669"/>
    <property type="project" value="UniProtKB-KW"/>
</dbReference>
<sequence>MQLAREGLEVGRDAAAQELLEGVSSLVRAVRCIEHRQLAGVGGLRRSDASVLKVLMKDGEQRGGEIAAKLGVDASVVSRQVTALEADGLVSRRPDPADARVGLVSLSPRGKAQLEALYASYTQQLRAALVDLDDDAMVAAAATMQRVAHAIVEANQLVRQNPQRAFEGAEPTAGYSARHLAAREGRPR</sequence>
<organism evidence="3 4">
    <name type="scientific">Kribbella solani</name>
    <dbReference type="NCBI Taxonomy" id="236067"/>
    <lineage>
        <taxon>Bacteria</taxon>
        <taxon>Bacillati</taxon>
        <taxon>Actinomycetota</taxon>
        <taxon>Actinomycetes</taxon>
        <taxon>Propionibacteriales</taxon>
        <taxon>Kribbellaceae</taxon>
        <taxon>Kribbella</taxon>
    </lineage>
</organism>
<evidence type="ECO:0000313" key="3">
    <source>
        <dbReference type="EMBL" id="MBB5978892.1"/>
    </source>
</evidence>
<dbReference type="PANTHER" id="PTHR33164">
    <property type="entry name" value="TRANSCRIPTIONAL REGULATOR, MARR FAMILY"/>
    <property type="match status" value="1"/>
</dbReference>
<evidence type="ECO:0000256" key="1">
    <source>
        <dbReference type="SAM" id="MobiDB-lite"/>
    </source>
</evidence>
<dbReference type="InterPro" id="IPR000835">
    <property type="entry name" value="HTH_MarR-typ"/>
</dbReference>
<dbReference type="PANTHER" id="PTHR33164:SF57">
    <property type="entry name" value="MARR-FAMILY TRANSCRIPTIONAL REGULATOR"/>
    <property type="match status" value="1"/>
</dbReference>
<comment type="caution">
    <text evidence="3">The sequence shown here is derived from an EMBL/GenBank/DDBJ whole genome shotgun (WGS) entry which is preliminary data.</text>
</comment>
<dbReference type="RefSeq" id="WP_184833529.1">
    <property type="nucleotide sequence ID" value="NZ_BAAAVN010000001.1"/>
</dbReference>
<dbReference type="InterPro" id="IPR036390">
    <property type="entry name" value="WH_DNA-bd_sf"/>
</dbReference>
<dbReference type="SUPFAM" id="SSF46785">
    <property type="entry name" value="Winged helix' DNA-binding domain"/>
    <property type="match status" value="1"/>
</dbReference>
<dbReference type="InterPro" id="IPR036388">
    <property type="entry name" value="WH-like_DNA-bd_sf"/>
</dbReference>
<feature type="region of interest" description="Disordered" evidence="1">
    <location>
        <begin position="166"/>
        <end position="188"/>
    </location>
</feature>
<proteinExistence type="predicted"/>
<feature type="domain" description="HTH marR-type" evidence="2">
    <location>
        <begin position="16"/>
        <end position="153"/>
    </location>
</feature>
<evidence type="ECO:0000259" key="2">
    <source>
        <dbReference type="PROSITE" id="PS50995"/>
    </source>
</evidence>
<dbReference type="Proteomes" id="UP000558997">
    <property type="component" value="Unassembled WGS sequence"/>
</dbReference>
<dbReference type="Pfam" id="PF12802">
    <property type="entry name" value="MarR_2"/>
    <property type="match status" value="1"/>
</dbReference>
<keyword evidence="4" id="KW-1185">Reference proteome</keyword>
<reference evidence="3 4" key="1">
    <citation type="submission" date="2020-08" db="EMBL/GenBank/DDBJ databases">
        <title>Sequencing the genomes of 1000 actinobacteria strains.</title>
        <authorList>
            <person name="Klenk H.-P."/>
        </authorList>
    </citation>
    <scope>NUCLEOTIDE SEQUENCE [LARGE SCALE GENOMIC DNA]</scope>
    <source>
        <strain evidence="3 4">DSM 17294</strain>
    </source>
</reference>
<accession>A0A841DK52</accession>
<dbReference type="InterPro" id="IPR039422">
    <property type="entry name" value="MarR/SlyA-like"/>
</dbReference>
<dbReference type="GO" id="GO:0003700">
    <property type="term" value="F:DNA-binding transcription factor activity"/>
    <property type="evidence" value="ECO:0007669"/>
    <property type="project" value="InterPro"/>
</dbReference>
<keyword evidence="3" id="KW-0238">DNA-binding</keyword>